<dbReference type="GO" id="GO:0071949">
    <property type="term" value="F:FAD binding"/>
    <property type="evidence" value="ECO:0007669"/>
    <property type="project" value="InterPro"/>
</dbReference>
<dbReference type="PANTHER" id="PTHR42973">
    <property type="entry name" value="BINDING OXIDOREDUCTASE, PUTATIVE (AFU_ORTHOLOGUE AFUA_1G17690)-RELATED"/>
    <property type="match status" value="1"/>
</dbReference>
<organism evidence="7 8">
    <name type="scientific">Podospora australis</name>
    <dbReference type="NCBI Taxonomy" id="1536484"/>
    <lineage>
        <taxon>Eukaryota</taxon>
        <taxon>Fungi</taxon>
        <taxon>Dikarya</taxon>
        <taxon>Ascomycota</taxon>
        <taxon>Pezizomycotina</taxon>
        <taxon>Sordariomycetes</taxon>
        <taxon>Sordariomycetidae</taxon>
        <taxon>Sordariales</taxon>
        <taxon>Podosporaceae</taxon>
        <taxon>Podospora</taxon>
    </lineage>
</organism>
<dbReference type="Gene3D" id="3.30.465.10">
    <property type="match status" value="1"/>
</dbReference>
<comment type="caution">
    <text evidence="7">The sequence shown here is derived from an EMBL/GenBank/DDBJ whole genome shotgun (WGS) entry which is preliminary data.</text>
</comment>
<dbReference type="InterPro" id="IPR050416">
    <property type="entry name" value="FAD-linked_Oxidoreductase"/>
</dbReference>
<feature type="chain" id="PRO_5042955411" description="FAD-binding PCMH-type domain-containing protein" evidence="5">
    <location>
        <begin position="17"/>
        <end position="491"/>
    </location>
</feature>
<dbReference type="InterPro" id="IPR036318">
    <property type="entry name" value="FAD-bd_PCMH-like_sf"/>
</dbReference>
<evidence type="ECO:0000313" key="7">
    <source>
        <dbReference type="EMBL" id="KAK4185160.1"/>
    </source>
</evidence>
<dbReference type="Proteomes" id="UP001302126">
    <property type="component" value="Unassembled WGS sequence"/>
</dbReference>
<keyword evidence="3" id="KW-0274">FAD</keyword>
<feature type="domain" description="FAD-binding PCMH-type" evidence="6">
    <location>
        <begin position="54"/>
        <end position="226"/>
    </location>
</feature>
<dbReference type="EMBL" id="MU864459">
    <property type="protein sequence ID" value="KAK4185160.1"/>
    <property type="molecule type" value="Genomic_DNA"/>
</dbReference>
<evidence type="ECO:0000256" key="4">
    <source>
        <dbReference type="ARBA" id="ARBA00023002"/>
    </source>
</evidence>
<dbReference type="PANTHER" id="PTHR42973:SF54">
    <property type="entry name" value="FAD-BINDING PCMH-TYPE DOMAIN-CONTAINING PROTEIN"/>
    <property type="match status" value="1"/>
</dbReference>
<reference evidence="7" key="1">
    <citation type="journal article" date="2023" name="Mol. Phylogenet. Evol.">
        <title>Genome-scale phylogeny and comparative genomics of the fungal order Sordariales.</title>
        <authorList>
            <person name="Hensen N."/>
            <person name="Bonometti L."/>
            <person name="Westerberg I."/>
            <person name="Brannstrom I.O."/>
            <person name="Guillou S."/>
            <person name="Cros-Aarteil S."/>
            <person name="Calhoun S."/>
            <person name="Haridas S."/>
            <person name="Kuo A."/>
            <person name="Mondo S."/>
            <person name="Pangilinan J."/>
            <person name="Riley R."/>
            <person name="LaButti K."/>
            <person name="Andreopoulos B."/>
            <person name="Lipzen A."/>
            <person name="Chen C."/>
            <person name="Yan M."/>
            <person name="Daum C."/>
            <person name="Ng V."/>
            <person name="Clum A."/>
            <person name="Steindorff A."/>
            <person name="Ohm R.A."/>
            <person name="Martin F."/>
            <person name="Silar P."/>
            <person name="Natvig D.O."/>
            <person name="Lalanne C."/>
            <person name="Gautier V."/>
            <person name="Ament-Velasquez S.L."/>
            <person name="Kruys A."/>
            <person name="Hutchinson M.I."/>
            <person name="Powell A.J."/>
            <person name="Barry K."/>
            <person name="Miller A.N."/>
            <person name="Grigoriev I.V."/>
            <person name="Debuchy R."/>
            <person name="Gladieux P."/>
            <person name="Hiltunen Thoren M."/>
            <person name="Johannesson H."/>
        </authorList>
    </citation>
    <scope>NUCLEOTIDE SEQUENCE</scope>
    <source>
        <strain evidence="7">PSN309</strain>
    </source>
</reference>
<dbReference type="InterPro" id="IPR016169">
    <property type="entry name" value="FAD-bd_PCMH_sub2"/>
</dbReference>
<keyword evidence="5" id="KW-0732">Signal</keyword>
<feature type="signal peptide" evidence="5">
    <location>
        <begin position="1"/>
        <end position="16"/>
    </location>
</feature>
<comment type="similarity">
    <text evidence="1">Belongs to the oxygen-dependent FAD-linked oxidoreductase family.</text>
</comment>
<keyword evidence="4" id="KW-0560">Oxidoreductase</keyword>
<dbReference type="Pfam" id="PF01565">
    <property type="entry name" value="FAD_binding_4"/>
    <property type="match status" value="1"/>
</dbReference>
<protein>
    <recommendedName>
        <fullName evidence="6">FAD-binding PCMH-type domain-containing protein</fullName>
    </recommendedName>
</protein>
<evidence type="ECO:0000256" key="3">
    <source>
        <dbReference type="ARBA" id="ARBA00022827"/>
    </source>
</evidence>
<gene>
    <name evidence="7" type="ORF">QBC35DRAFT_439900</name>
</gene>
<keyword evidence="8" id="KW-1185">Reference proteome</keyword>
<keyword evidence="2" id="KW-0285">Flavoprotein</keyword>
<evidence type="ECO:0000256" key="1">
    <source>
        <dbReference type="ARBA" id="ARBA00005466"/>
    </source>
</evidence>
<accession>A0AAN6WNF2</accession>
<reference evidence="7" key="2">
    <citation type="submission" date="2023-05" db="EMBL/GenBank/DDBJ databases">
        <authorList>
            <consortium name="Lawrence Berkeley National Laboratory"/>
            <person name="Steindorff A."/>
            <person name="Hensen N."/>
            <person name="Bonometti L."/>
            <person name="Westerberg I."/>
            <person name="Brannstrom I.O."/>
            <person name="Guillou S."/>
            <person name="Cros-Aarteil S."/>
            <person name="Calhoun S."/>
            <person name="Haridas S."/>
            <person name="Kuo A."/>
            <person name="Mondo S."/>
            <person name="Pangilinan J."/>
            <person name="Riley R."/>
            <person name="Labutti K."/>
            <person name="Andreopoulos B."/>
            <person name="Lipzen A."/>
            <person name="Chen C."/>
            <person name="Yanf M."/>
            <person name="Daum C."/>
            <person name="Ng V."/>
            <person name="Clum A."/>
            <person name="Ohm R."/>
            <person name="Martin F."/>
            <person name="Silar P."/>
            <person name="Natvig D."/>
            <person name="Lalanne C."/>
            <person name="Gautier V."/>
            <person name="Ament-Velasquez S.L."/>
            <person name="Kruys A."/>
            <person name="Hutchinson M.I."/>
            <person name="Powell A.J."/>
            <person name="Barry K."/>
            <person name="Miller A.N."/>
            <person name="Grigoriev I.V."/>
            <person name="Debuchy R."/>
            <person name="Gladieux P."/>
            <person name="Thoren M.H."/>
            <person name="Johannesson H."/>
        </authorList>
    </citation>
    <scope>NUCLEOTIDE SEQUENCE</scope>
    <source>
        <strain evidence="7">PSN309</strain>
    </source>
</reference>
<dbReference type="InterPro" id="IPR016166">
    <property type="entry name" value="FAD-bd_PCMH"/>
</dbReference>
<evidence type="ECO:0000313" key="8">
    <source>
        <dbReference type="Proteomes" id="UP001302126"/>
    </source>
</evidence>
<proteinExistence type="inferred from homology"/>
<evidence type="ECO:0000256" key="2">
    <source>
        <dbReference type="ARBA" id="ARBA00022630"/>
    </source>
</evidence>
<name>A0AAN6WNF2_9PEZI</name>
<dbReference type="PROSITE" id="PS51387">
    <property type="entry name" value="FAD_PCMH"/>
    <property type="match status" value="1"/>
</dbReference>
<dbReference type="InterPro" id="IPR006094">
    <property type="entry name" value="Oxid_FAD_bind_N"/>
</dbReference>
<dbReference type="AlphaFoldDB" id="A0AAN6WNF2"/>
<sequence>MSWVLLLGAMLPAIAAAKCGNVCETLELALPGLVTFPNTTLYALENSYWSARQSEARPSCFVTPRSAKDVATAMQVLVSKNAPFTVKSGGHTAFEGGSNIDQGVTVDLLYLTDISVSTDRQTVSVGAGNRWVQVSEVLDPLGLAVVGGRASTVGVSGLILGGGISYFSGRRGWACDNVRNFEVVTVTGAIVNASPDSNQDLYWALRGGGGSNFGIVTRFDLVSFEQGDLWASSLVYPGAMNQTLIPILQDLIVNGLPADPGAHTYFVMAYVPTFGGFIVLSDQFHDNPVDSVPEIFKPFHEIPVVLANNTRHANVSQLSRDIAGDSGLRQTWAATSVLATSAQLLLDFVPLYEAHVARLLAAAGQSLVIPYFIYQPISVNILQAMQVNGGNALGISPEDGPLVIVQLSVSWVDASLDDVVLSSRDRLLAEVNALAEERGLKKGFVYMNYAGENQDVQGSYGPANAARLREIAQKWDPRGKLKNLWKGYFKV</sequence>
<evidence type="ECO:0000259" key="6">
    <source>
        <dbReference type="PROSITE" id="PS51387"/>
    </source>
</evidence>
<evidence type="ECO:0000256" key="5">
    <source>
        <dbReference type="SAM" id="SignalP"/>
    </source>
</evidence>
<dbReference type="SUPFAM" id="SSF56176">
    <property type="entry name" value="FAD-binding/transporter-associated domain-like"/>
    <property type="match status" value="1"/>
</dbReference>
<dbReference type="GO" id="GO:0016491">
    <property type="term" value="F:oxidoreductase activity"/>
    <property type="evidence" value="ECO:0007669"/>
    <property type="project" value="UniProtKB-KW"/>
</dbReference>